<dbReference type="Proteomes" id="UP000215316">
    <property type="component" value="Unassembled WGS sequence"/>
</dbReference>
<dbReference type="AlphaFoldDB" id="A0A225C3V0"/>
<evidence type="ECO:0000256" key="1">
    <source>
        <dbReference type="SAM" id="Phobius"/>
    </source>
</evidence>
<comment type="caution">
    <text evidence="2">The sequence shown here is derived from an EMBL/GenBank/DDBJ whole genome shotgun (WGS) entry which is preliminary data.</text>
</comment>
<reference evidence="2" key="1">
    <citation type="submission" date="2017-08" db="EMBL/GenBank/DDBJ databases">
        <title>Genomes of multiple Clavibacter strains from different subspecies.</title>
        <authorList>
            <person name="Yuan X.-K."/>
            <person name="Li X.-S."/>
            <person name="Nie J."/>
            <person name="De Boer S.H."/>
        </authorList>
    </citation>
    <scope>NUCLEOTIDE SEQUENCE [LARGE SCALE GENOMIC DNA]</scope>
    <source>
        <strain evidence="2">ATCC 33566</strain>
    </source>
</reference>
<evidence type="ECO:0000313" key="2">
    <source>
        <dbReference type="EMBL" id="OQJ61438.1"/>
    </source>
</evidence>
<dbReference type="InterPro" id="IPR049746">
    <property type="entry name" value="TcpD-like_C"/>
</dbReference>
<sequence length="74" mass="8478">MSFQQLVLTIVGNVFVAALVIRLFMAWMRKGYGEMITEIVVAVVLFGFINFPDQSVAILGWLWKHTIAEWFADK</sequence>
<keyword evidence="1" id="KW-0812">Transmembrane</keyword>
<feature type="transmembrane region" description="Helical" evidence="1">
    <location>
        <begin position="39"/>
        <end position="63"/>
    </location>
</feature>
<dbReference type="NCBIfam" id="NF040686">
    <property type="entry name" value="TcpD_dom"/>
    <property type="match status" value="1"/>
</dbReference>
<dbReference type="OrthoDB" id="3826782at2"/>
<keyword evidence="1" id="KW-0472">Membrane</keyword>
<keyword evidence="1" id="KW-1133">Transmembrane helix</keyword>
<gene>
    <name evidence="2" type="ORF">B5P24_15590</name>
</gene>
<organism evidence="2 3">
    <name type="scientific">Clavibacter tessellarius</name>
    <dbReference type="NCBI Taxonomy" id="31965"/>
    <lineage>
        <taxon>Bacteria</taxon>
        <taxon>Bacillati</taxon>
        <taxon>Actinomycetota</taxon>
        <taxon>Actinomycetes</taxon>
        <taxon>Micrococcales</taxon>
        <taxon>Microbacteriaceae</taxon>
        <taxon>Clavibacter</taxon>
    </lineage>
</organism>
<feature type="transmembrane region" description="Helical" evidence="1">
    <location>
        <begin position="6"/>
        <end position="27"/>
    </location>
</feature>
<name>A0A225C3V0_9MICO</name>
<proteinExistence type="predicted"/>
<protein>
    <submittedName>
        <fullName evidence="2">Uncharacterized protein</fullName>
    </submittedName>
</protein>
<keyword evidence="3" id="KW-1185">Reference proteome</keyword>
<dbReference type="EMBL" id="MZMQ01000002">
    <property type="protein sequence ID" value="OQJ61438.1"/>
    <property type="molecule type" value="Genomic_DNA"/>
</dbReference>
<evidence type="ECO:0000313" key="3">
    <source>
        <dbReference type="Proteomes" id="UP000215316"/>
    </source>
</evidence>
<accession>A0A225C3V0</accession>
<dbReference type="RefSeq" id="WP_094131567.1">
    <property type="nucleotide sequence ID" value="NZ_CP040790.1"/>
</dbReference>